<proteinExistence type="predicted"/>
<organism evidence="1">
    <name type="scientific">Arundo donax</name>
    <name type="common">Giant reed</name>
    <name type="synonym">Donax arundinaceus</name>
    <dbReference type="NCBI Taxonomy" id="35708"/>
    <lineage>
        <taxon>Eukaryota</taxon>
        <taxon>Viridiplantae</taxon>
        <taxon>Streptophyta</taxon>
        <taxon>Embryophyta</taxon>
        <taxon>Tracheophyta</taxon>
        <taxon>Spermatophyta</taxon>
        <taxon>Magnoliopsida</taxon>
        <taxon>Liliopsida</taxon>
        <taxon>Poales</taxon>
        <taxon>Poaceae</taxon>
        <taxon>PACMAD clade</taxon>
        <taxon>Arundinoideae</taxon>
        <taxon>Arundineae</taxon>
        <taxon>Arundo</taxon>
    </lineage>
</organism>
<accession>A0A0A9E099</accession>
<reference evidence="1" key="2">
    <citation type="journal article" date="2015" name="Data Brief">
        <title>Shoot transcriptome of the giant reed, Arundo donax.</title>
        <authorList>
            <person name="Barrero R.A."/>
            <person name="Guerrero F.D."/>
            <person name="Moolhuijzen P."/>
            <person name="Goolsby J.A."/>
            <person name="Tidwell J."/>
            <person name="Bellgard S.E."/>
            <person name="Bellgard M.I."/>
        </authorList>
    </citation>
    <scope>NUCLEOTIDE SEQUENCE</scope>
    <source>
        <tissue evidence="1">Shoot tissue taken approximately 20 cm above the soil surface</tissue>
    </source>
</reference>
<sequence length="52" mass="5901">MLVISPCGLDHCTIIDTGESNHNVDRKEDISNKIIFSVDNNHCGRSHKRCYN</sequence>
<name>A0A0A9E099_ARUDO</name>
<dbReference type="EMBL" id="GBRH01203681">
    <property type="protein sequence ID" value="JAD94214.1"/>
    <property type="molecule type" value="Transcribed_RNA"/>
</dbReference>
<dbReference type="AlphaFoldDB" id="A0A0A9E099"/>
<reference evidence="1" key="1">
    <citation type="submission" date="2014-09" db="EMBL/GenBank/DDBJ databases">
        <authorList>
            <person name="Magalhaes I.L.F."/>
            <person name="Oliveira U."/>
            <person name="Santos F.R."/>
            <person name="Vidigal T.H.D.A."/>
            <person name="Brescovit A.D."/>
            <person name="Santos A.J."/>
        </authorList>
    </citation>
    <scope>NUCLEOTIDE SEQUENCE</scope>
    <source>
        <tissue evidence="1">Shoot tissue taken approximately 20 cm above the soil surface</tissue>
    </source>
</reference>
<evidence type="ECO:0000313" key="1">
    <source>
        <dbReference type="EMBL" id="JAD94214.1"/>
    </source>
</evidence>
<protein>
    <submittedName>
        <fullName evidence="1">Uncharacterized protein</fullName>
    </submittedName>
</protein>